<feature type="chain" id="PRO_5013246362" evidence="1">
    <location>
        <begin position="29"/>
        <end position="362"/>
    </location>
</feature>
<evidence type="ECO:0000313" key="4">
    <source>
        <dbReference type="Proteomes" id="UP000189935"/>
    </source>
</evidence>
<reference evidence="3 4" key="1">
    <citation type="submission" date="2016-11" db="EMBL/GenBank/DDBJ databases">
        <authorList>
            <person name="Jaros S."/>
            <person name="Januszkiewicz K."/>
            <person name="Wedrychowicz H."/>
        </authorList>
    </citation>
    <scope>NUCLEOTIDE SEQUENCE [LARGE SCALE GENOMIC DNA]</scope>
    <source>
        <strain evidence="3 4">GAS499</strain>
    </source>
</reference>
<keyword evidence="1" id="KW-0732">Signal</keyword>
<evidence type="ECO:0000256" key="1">
    <source>
        <dbReference type="SAM" id="SignalP"/>
    </source>
</evidence>
<dbReference type="EMBL" id="LT670844">
    <property type="protein sequence ID" value="SHK90157.1"/>
    <property type="molecule type" value="Genomic_DNA"/>
</dbReference>
<dbReference type="Gene3D" id="2.40.370.10">
    <property type="entry name" value="AttH-like domain"/>
    <property type="match status" value="2"/>
</dbReference>
<dbReference type="InterPro" id="IPR010791">
    <property type="entry name" value="AttH_dom"/>
</dbReference>
<feature type="domain" description="AttH" evidence="2">
    <location>
        <begin position="64"/>
        <end position="237"/>
    </location>
</feature>
<feature type="signal peptide" evidence="1">
    <location>
        <begin position="1"/>
        <end position="28"/>
    </location>
</feature>
<protein>
    <submittedName>
        <fullName evidence="3">Predicted secreted hydrolase</fullName>
    </submittedName>
</protein>
<dbReference type="SUPFAM" id="SSF159245">
    <property type="entry name" value="AttH-like"/>
    <property type="match status" value="1"/>
</dbReference>
<dbReference type="Pfam" id="PF17186">
    <property type="entry name" value="Lipocalin_9"/>
    <property type="match status" value="1"/>
</dbReference>
<dbReference type="InterPro" id="IPR023374">
    <property type="entry name" value="AttH-like_dom_sf"/>
</dbReference>
<evidence type="ECO:0000313" key="3">
    <source>
        <dbReference type="EMBL" id="SHK90157.1"/>
    </source>
</evidence>
<organism evidence="3 4">
    <name type="scientific">Bradyrhizobium lablabi</name>
    <dbReference type="NCBI Taxonomy" id="722472"/>
    <lineage>
        <taxon>Bacteria</taxon>
        <taxon>Pseudomonadati</taxon>
        <taxon>Pseudomonadota</taxon>
        <taxon>Alphaproteobacteria</taxon>
        <taxon>Hyphomicrobiales</taxon>
        <taxon>Nitrobacteraceae</taxon>
        <taxon>Bradyrhizobium</taxon>
    </lineage>
</organism>
<dbReference type="AlphaFoldDB" id="A0A1M6W8Z1"/>
<keyword evidence="3" id="KW-0378">Hydrolase</keyword>
<dbReference type="OrthoDB" id="9770826at2"/>
<dbReference type="GO" id="GO:0016787">
    <property type="term" value="F:hydrolase activity"/>
    <property type="evidence" value="ECO:0007669"/>
    <property type="project" value="UniProtKB-KW"/>
</dbReference>
<dbReference type="Proteomes" id="UP000189935">
    <property type="component" value="Chromosome I"/>
</dbReference>
<dbReference type="Pfam" id="PF07143">
    <property type="entry name" value="CrtC"/>
    <property type="match status" value="1"/>
</dbReference>
<dbReference type="PANTHER" id="PTHR38591">
    <property type="entry name" value="HYDROLASE"/>
    <property type="match status" value="1"/>
</dbReference>
<dbReference type="RefSeq" id="WP_079541511.1">
    <property type="nucleotide sequence ID" value="NZ_LT670844.1"/>
</dbReference>
<evidence type="ECO:0000259" key="2">
    <source>
        <dbReference type="Pfam" id="PF07143"/>
    </source>
</evidence>
<accession>A0A1M6W8Z1</accession>
<gene>
    <name evidence="3" type="ORF">SAMN05444159_4484</name>
</gene>
<proteinExistence type="predicted"/>
<dbReference type="PANTHER" id="PTHR38591:SF1">
    <property type="entry name" value="BLL1000 PROTEIN"/>
    <property type="match status" value="1"/>
</dbReference>
<sequence length="362" mass="39483">MSGNPQITRRAFAAGLALAGLGGKGALAQGFAGLGMSGEGFAPVTPGKIFSFPEDHGPHPEFRIEWWYVTANLTDTSGAAYGAQWTLFRQAMRPGAQQEGWANQQVWMAHAAVTRGDTHRASEKFARGGIGQAGVEAKPFLAWIDAWEMRGIEPMRDDMIAPLELKASGADFVYALRLDADHALVLQGAAGYSKKSDRGQASYYFSQPFFKASGRIVIDDKPVGVSGQAWMDREWSSQPLASDQTGWDWFSLHFASGEKLMLFRLRQTDSNHYASGNWILPDGKTEQIASADIHMTPKTSVEVAGRQIPVDWDIAIPRLKLSIASVPLNAKSWMGTSFPYWEGPISFGGSHSGVGYLEMTGY</sequence>
<name>A0A1M6W8Z1_9BRAD</name>